<keyword evidence="1" id="KW-0812">Transmembrane</keyword>
<protein>
    <submittedName>
        <fullName evidence="2">Reverse transcriptase</fullName>
    </submittedName>
</protein>
<feature type="transmembrane region" description="Helical" evidence="1">
    <location>
        <begin position="121"/>
        <end position="143"/>
    </location>
</feature>
<accession>A0A5B6VJ07</accession>
<dbReference type="EMBL" id="SMMG02000006">
    <property type="protein sequence ID" value="KAA3469046.1"/>
    <property type="molecule type" value="Genomic_DNA"/>
</dbReference>
<sequence length="149" mass="16860">MVALNCEDFGLFILYRGINQDGPLPHHLFIMCVKKQCGALHGIAICQNNPNVSHFLFVGDGLFFFHAKKYECQVVKNILTTYEVASRQAVNFQKFDMLFSSNTPSTNRAMAHSILGVRKEIVFKTIAHALSVYWLSIFLLPIYTCLGLQ</sequence>
<evidence type="ECO:0000256" key="1">
    <source>
        <dbReference type="SAM" id="Phobius"/>
    </source>
</evidence>
<name>A0A5B6VJ07_9ROSI</name>
<keyword evidence="2" id="KW-0548">Nucleotidyltransferase</keyword>
<dbReference type="GO" id="GO:0003964">
    <property type="term" value="F:RNA-directed DNA polymerase activity"/>
    <property type="evidence" value="ECO:0007669"/>
    <property type="project" value="UniProtKB-KW"/>
</dbReference>
<evidence type="ECO:0000313" key="3">
    <source>
        <dbReference type="Proteomes" id="UP000325315"/>
    </source>
</evidence>
<comment type="caution">
    <text evidence="2">The sequence shown here is derived from an EMBL/GenBank/DDBJ whole genome shotgun (WGS) entry which is preliminary data.</text>
</comment>
<keyword evidence="1" id="KW-0472">Membrane</keyword>
<gene>
    <name evidence="2" type="ORF">EPI10_014879</name>
</gene>
<keyword evidence="1" id="KW-1133">Transmembrane helix</keyword>
<organism evidence="2 3">
    <name type="scientific">Gossypium australe</name>
    <dbReference type="NCBI Taxonomy" id="47621"/>
    <lineage>
        <taxon>Eukaryota</taxon>
        <taxon>Viridiplantae</taxon>
        <taxon>Streptophyta</taxon>
        <taxon>Embryophyta</taxon>
        <taxon>Tracheophyta</taxon>
        <taxon>Spermatophyta</taxon>
        <taxon>Magnoliopsida</taxon>
        <taxon>eudicotyledons</taxon>
        <taxon>Gunneridae</taxon>
        <taxon>Pentapetalae</taxon>
        <taxon>rosids</taxon>
        <taxon>malvids</taxon>
        <taxon>Malvales</taxon>
        <taxon>Malvaceae</taxon>
        <taxon>Malvoideae</taxon>
        <taxon>Gossypium</taxon>
    </lineage>
</organism>
<reference evidence="2" key="1">
    <citation type="submission" date="2019-08" db="EMBL/GenBank/DDBJ databases">
        <authorList>
            <person name="Liu F."/>
        </authorList>
    </citation>
    <scope>NUCLEOTIDE SEQUENCE [LARGE SCALE GENOMIC DNA]</scope>
    <source>
        <strain evidence="2">PA1801</strain>
        <tissue evidence="2">Leaf</tissue>
    </source>
</reference>
<evidence type="ECO:0000313" key="2">
    <source>
        <dbReference type="EMBL" id="KAA3469046.1"/>
    </source>
</evidence>
<keyword evidence="2" id="KW-0808">Transferase</keyword>
<dbReference type="AlphaFoldDB" id="A0A5B6VJ07"/>
<keyword evidence="3" id="KW-1185">Reference proteome</keyword>
<proteinExistence type="predicted"/>
<dbReference type="Proteomes" id="UP000325315">
    <property type="component" value="Unassembled WGS sequence"/>
</dbReference>
<keyword evidence="2" id="KW-0695">RNA-directed DNA polymerase</keyword>